<dbReference type="EMBL" id="MU005570">
    <property type="protein sequence ID" value="KAF2690936.1"/>
    <property type="molecule type" value="Genomic_DNA"/>
</dbReference>
<reference evidence="2" key="1">
    <citation type="journal article" date="2020" name="Stud. Mycol.">
        <title>101 Dothideomycetes genomes: a test case for predicting lifestyles and emergence of pathogens.</title>
        <authorList>
            <person name="Haridas S."/>
            <person name="Albert R."/>
            <person name="Binder M."/>
            <person name="Bloem J."/>
            <person name="Labutti K."/>
            <person name="Salamov A."/>
            <person name="Andreopoulos B."/>
            <person name="Baker S."/>
            <person name="Barry K."/>
            <person name="Bills G."/>
            <person name="Bluhm B."/>
            <person name="Cannon C."/>
            <person name="Castanera R."/>
            <person name="Culley D."/>
            <person name="Daum C."/>
            <person name="Ezra D."/>
            <person name="Gonzalez J."/>
            <person name="Henrissat B."/>
            <person name="Kuo A."/>
            <person name="Liang C."/>
            <person name="Lipzen A."/>
            <person name="Lutzoni F."/>
            <person name="Magnuson J."/>
            <person name="Mondo S."/>
            <person name="Nolan M."/>
            <person name="Ohm R."/>
            <person name="Pangilinan J."/>
            <person name="Park H.-J."/>
            <person name="Ramirez L."/>
            <person name="Alfaro M."/>
            <person name="Sun H."/>
            <person name="Tritt A."/>
            <person name="Yoshinaga Y."/>
            <person name="Zwiers L.-H."/>
            <person name="Turgeon B."/>
            <person name="Goodwin S."/>
            <person name="Spatafora J."/>
            <person name="Crous P."/>
            <person name="Grigoriev I."/>
        </authorList>
    </citation>
    <scope>NUCLEOTIDE SEQUENCE</scope>
    <source>
        <strain evidence="2">CBS 122367</strain>
    </source>
</reference>
<name>A0A6G1JKC4_9PLEO</name>
<dbReference type="Proteomes" id="UP000799291">
    <property type="component" value="Unassembled WGS sequence"/>
</dbReference>
<keyword evidence="3" id="KW-1185">Reference proteome</keyword>
<gene>
    <name evidence="2" type="ORF">K458DRAFT_287530</name>
</gene>
<evidence type="ECO:0000313" key="2">
    <source>
        <dbReference type="EMBL" id="KAF2690936.1"/>
    </source>
</evidence>
<protein>
    <submittedName>
        <fullName evidence="2">Uncharacterized protein</fullName>
    </submittedName>
</protein>
<accession>A0A6G1JKC4</accession>
<sequence length="278" mass="29940">MSSSEAGEGDTTLALATLVPYSSDGPTLPVIGAVSTGEGGARKQKMNNGAPIDATFAPPSKHAPKMDLEPLYRPWALLPPELLRTIESRTGGAQWWEENCIPVVFTKNQNVTSGINRLKVYLGYERTTNSTVERPDRLGREELAIAVSAQGEATTKMVGIVEMARRVVKPSKENDGGEGRVAKTWYIYTSLASRAVEKQAANGGTKGKDSGATEDTNASANDAGDFEMRDPGDGTETGAFRSKRAPVLTAWMSKRSIPEFKRAFGEQTLEVMMPPEDA</sequence>
<evidence type="ECO:0000256" key="1">
    <source>
        <dbReference type="SAM" id="MobiDB-lite"/>
    </source>
</evidence>
<dbReference type="AlphaFoldDB" id="A0A6G1JKC4"/>
<feature type="region of interest" description="Disordered" evidence="1">
    <location>
        <begin position="199"/>
        <end position="244"/>
    </location>
</feature>
<dbReference type="OrthoDB" id="424402at2759"/>
<proteinExistence type="predicted"/>
<evidence type="ECO:0000313" key="3">
    <source>
        <dbReference type="Proteomes" id="UP000799291"/>
    </source>
</evidence>
<organism evidence="2 3">
    <name type="scientific">Lentithecium fluviatile CBS 122367</name>
    <dbReference type="NCBI Taxonomy" id="1168545"/>
    <lineage>
        <taxon>Eukaryota</taxon>
        <taxon>Fungi</taxon>
        <taxon>Dikarya</taxon>
        <taxon>Ascomycota</taxon>
        <taxon>Pezizomycotina</taxon>
        <taxon>Dothideomycetes</taxon>
        <taxon>Pleosporomycetidae</taxon>
        <taxon>Pleosporales</taxon>
        <taxon>Massarineae</taxon>
        <taxon>Lentitheciaceae</taxon>
        <taxon>Lentithecium</taxon>
    </lineage>
</organism>